<organism evidence="1 2">
    <name type="scientific">Candidatus Magnetoglobus multicellularis str. Araruama</name>
    <dbReference type="NCBI Taxonomy" id="890399"/>
    <lineage>
        <taxon>Bacteria</taxon>
        <taxon>Pseudomonadati</taxon>
        <taxon>Thermodesulfobacteriota</taxon>
        <taxon>Desulfobacteria</taxon>
        <taxon>Desulfobacterales</taxon>
        <taxon>Desulfobacteraceae</taxon>
        <taxon>Candidatus Magnetoglobus</taxon>
    </lineage>
</organism>
<evidence type="ECO:0000313" key="2">
    <source>
        <dbReference type="Proteomes" id="UP000189670"/>
    </source>
</evidence>
<reference evidence="2" key="1">
    <citation type="submission" date="2012-11" db="EMBL/GenBank/DDBJ databases">
        <authorList>
            <person name="Lucero-Rivera Y.E."/>
            <person name="Tovar-Ramirez D."/>
        </authorList>
    </citation>
    <scope>NUCLEOTIDE SEQUENCE [LARGE SCALE GENOMIC DNA]</scope>
    <source>
        <strain evidence="2">Araruama</strain>
    </source>
</reference>
<dbReference type="Gene3D" id="3.40.50.300">
    <property type="entry name" value="P-loop containing nucleotide triphosphate hydrolases"/>
    <property type="match status" value="1"/>
</dbReference>
<name>A0A1V1NSR8_9BACT</name>
<proteinExistence type="predicted"/>
<accession>A0A1V1NSR8</accession>
<dbReference type="SUPFAM" id="SSF52540">
    <property type="entry name" value="P-loop containing nucleoside triphosphate hydrolases"/>
    <property type="match status" value="1"/>
</dbReference>
<sequence length="245" mass="29082">MKTQFEFLGLKNNPFFSKELKGKWLDFFYDRDSEVSKTCFFIEGARTIAICGKQGIGKSSFLSYLNEVILPKQNILSLKFNFDFEKIEKKEPMFFLRLLLELLLLFEKNQDNHPKLKEIDYEYEKSRINRTMTLEENVKGNLFSSLIKAASQFVLGSIKNDPIHNNETIKRKIIELGSYFDEPIVLLIDELDKTGKFFQDNFEWANEIYLLLRQYREIFENSNFIFIFALDEVFYEKCLTQILIK</sequence>
<comment type="caution">
    <text evidence="1">The sequence shown here is derived from an EMBL/GenBank/DDBJ whole genome shotgun (WGS) entry which is preliminary data.</text>
</comment>
<gene>
    <name evidence="1" type="ORF">OMM_13959</name>
</gene>
<dbReference type="AlphaFoldDB" id="A0A1V1NSR8"/>
<evidence type="ECO:0000313" key="1">
    <source>
        <dbReference type="EMBL" id="ETR65627.1"/>
    </source>
</evidence>
<dbReference type="InterPro" id="IPR027417">
    <property type="entry name" value="P-loop_NTPase"/>
</dbReference>
<feature type="non-terminal residue" evidence="1">
    <location>
        <position position="245"/>
    </location>
</feature>
<protein>
    <submittedName>
        <fullName evidence="1">Uncharacterized protein</fullName>
    </submittedName>
</protein>
<dbReference type="Proteomes" id="UP000189670">
    <property type="component" value="Unassembled WGS sequence"/>
</dbReference>
<dbReference type="EMBL" id="ATBP01002641">
    <property type="protein sequence ID" value="ETR65627.1"/>
    <property type="molecule type" value="Genomic_DNA"/>
</dbReference>